<protein>
    <submittedName>
        <fullName evidence="1">Predicted metal-dependent phosphohydrolase, HD superfamily</fullName>
    </submittedName>
</protein>
<dbReference type="InterPro" id="IPR009218">
    <property type="entry name" value="HD_phosphohydro"/>
</dbReference>
<gene>
    <name evidence="1" type="ORF">SAMN05660461_1679</name>
</gene>
<keyword evidence="1" id="KW-0378">Hydrolase</keyword>
<dbReference type="PANTHER" id="PTHR21174">
    <property type="match status" value="1"/>
</dbReference>
<reference evidence="2" key="1">
    <citation type="submission" date="2017-02" db="EMBL/GenBank/DDBJ databases">
        <authorList>
            <person name="Varghese N."/>
            <person name="Submissions S."/>
        </authorList>
    </citation>
    <scope>NUCLEOTIDE SEQUENCE [LARGE SCALE GENOMIC DNA]</scope>
    <source>
        <strain evidence="2">DSM 18108</strain>
    </source>
</reference>
<keyword evidence="2" id="KW-1185">Reference proteome</keyword>
<proteinExistence type="predicted"/>
<sequence>MSALNVIWSFLHPNTDATLVNSSYTALVDAYQSHGRYYHNWSHIQQLVSLQQAYAHQLTDPEAVLFAIFFHDIIYNPLQPDNEERSAAAAVTHLHKINYPVEKTTKISDFIIATKTHINTHHDPDLDYFLDFDLQILGASPETYRAYAQQIRQEYQVYPDDVYIPGRRKVLQHFLEMPAIYVTPAFRELYETAARTNIQAELNTL</sequence>
<dbReference type="PIRSF" id="PIRSF035170">
    <property type="entry name" value="HD_phosphohydro"/>
    <property type="match status" value="1"/>
</dbReference>
<dbReference type="AlphaFoldDB" id="A0A1T5NHX6"/>
<evidence type="ECO:0000313" key="2">
    <source>
        <dbReference type="Proteomes" id="UP000190166"/>
    </source>
</evidence>
<dbReference type="STRING" id="393003.SAMN05660461_1679"/>
<name>A0A1T5NHX6_9BACT</name>
<evidence type="ECO:0000313" key="1">
    <source>
        <dbReference type="EMBL" id="SKD00034.1"/>
    </source>
</evidence>
<dbReference type="EMBL" id="FUZZ01000001">
    <property type="protein sequence ID" value="SKD00034.1"/>
    <property type="molecule type" value="Genomic_DNA"/>
</dbReference>
<dbReference type="PANTHER" id="PTHR21174:SF0">
    <property type="entry name" value="HD PHOSPHOHYDROLASE FAMILY PROTEIN-RELATED"/>
    <property type="match status" value="1"/>
</dbReference>
<dbReference type="Proteomes" id="UP000190166">
    <property type="component" value="Unassembled WGS sequence"/>
</dbReference>
<dbReference type="SUPFAM" id="SSF109604">
    <property type="entry name" value="HD-domain/PDEase-like"/>
    <property type="match status" value="1"/>
</dbReference>
<organism evidence="1 2">
    <name type="scientific">Chitinophaga ginsengisegetis</name>
    <dbReference type="NCBI Taxonomy" id="393003"/>
    <lineage>
        <taxon>Bacteria</taxon>
        <taxon>Pseudomonadati</taxon>
        <taxon>Bacteroidota</taxon>
        <taxon>Chitinophagia</taxon>
        <taxon>Chitinophagales</taxon>
        <taxon>Chitinophagaceae</taxon>
        <taxon>Chitinophaga</taxon>
    </lineage>
</organism>
<dbReference type="Gene3D" id="1.10.472.50">
    <property type="entry name" value="HD-domain/PDEase-like"/>
    <property type="match status" value="1"/>
</dbReference>
<dbReference type="RefSeq" id="WP_079468924.1">
    <property type="nucleotide sequence ID" value="NZ_FUZZ01000001.1"/>
</dbReference>
<dbReference type="GO" id="GO:0016787">
    <property type="term" value="F:hydrolase activity"/>
    <property type="evidence" value="ECO:0007669"/>
    <property type="project" value="UniProtKB-KW"/>
</dbReference>
<accession>A0A1T5NHX6</accession>